<name>A0A154P284_DUFNO</name>
<evidence type="ECO:0000313" key="3">
    <source>
        <dbReference type="Proteomes" id="UP000076502"/>
    </source>
</evidence>
<dbReference type="EMBL" id="KQ434786">
    <property type="protein sequence ID" value="KZC05240.1"/>
    <property type="molecule type" value="Genomic_DNA"/>
</dbReference>
<gene>
    <name evidence="2" type="ORF">WN55_08847</name>
</gene>
<dbReference type="Proteomes" id="UP000076502">
    <property type="component" value="Unassembled WGS sequence"/>
</dbReference>
<evidence type="ECO:0000256" key="1">
    <source>
        <dbReference type="SAM" id="SignalP"/>
    </source>
</evidence>
<evidence type="ECO:0000313" key="2">
    <source>
        <dbReference type="EMBL" id="KZC05240.1"/>
    </source>
</evidence>
<sequence length="274" mass="31341">MLRKRFFFVVMLTVLIFLGEGRTIQDRIPKFAVVNSTPNATYALGNERNNPKIIDLKQLRSKAVNSETFSEHSSEKKPTVLSGNNRFKELCPYSSKELCLIFSLSKIAKIQVATPEQTDRSLKATLVDNTSKSVENFHIERKMEENKERHYSEDKNFLITSKKQIKPPNVHCRAIRDVYIPEAKENLPAFACKYGNKTFILSSTRFLQDRRLYLDINVNDSIFKTAKLAPKTAKSNFSVIPALLVLNAADNDYRIETRETISDERKVNEDGGSR</sequence>
<keyword evidence="1" id="KW-0732">Signal</keyword>
<organism evidence="2 3">
    <name type="scientific">Dufourea novaeangliae</name>
    <name type="common">Sweat bee</name>
    <dbReference type="NCBI Taxonomy" id="178035"/>
    <lineage>
        <taxon>Eukaryota</taxon>
        <taxon>Metazoa</taxon>
        <taxon>Ecdysozoa</taxon>
        <taxon>Arthropoda</taxon>
        <taxon>Hexapoda</taxon>
        <taxon>Insecta</taxon>
        <taxon>Pterygota</taxon>
        <taxon>Neoptera</taxon>
        <taxon>Endopterygota</taxon>
        <taxon>Hymenoptera</taxon>
        <taxon>Apocrita</taxon>
        <taxon>Aculeata</taxon>
        <taxon>Apoidea</taxon>
        <taxon>Anthophila</taxon>
        <taxon>Halictidae</taxon>
        <taxon>Rophitinae</taxon>
        <taxon>Dufourea</taxon>
    </lineage>
</organism>
<accession>A0A154P284</accession>
<reference evidence="2 3" key="1">
    <citation type="submission" date="2015-07" db="EMBL/GenBank/DDBJ databases">
        <title>The genome of Dufourea novaeangliae.</title>
        <authorList>
            <person name="Pan H."/>
            <person name="Kapheim K."/>
        </authorList>
    </citation>
    <scope>NUCLEOTIDE SEQUENCE [LARGE SCALE GENOMIC DNA]</scope>
    <source>
        <strain evidence="2">0120121106</strain>
        <tissue evidence="2">Whole body</tissue>
    </source>
</reference>
<proteinExistence type="predicted"/>
<keyword evidence="3" id="KW-1185">Reference proteome</keyword>
<feature type="chain" id="PRO_5007599210" evidence="1">
    <location>
        <begin position="22"/>
        <end position="274"/>
    </location>
</feature>
<protein>
    <submittedName>
        <fullName evidence="2">Uncharacterized protein</fullName>
    </submittedName>
</protein>
<feature type="signal peptide" evidence="1">
    <location>
        <begin position="1"/>
        <end position="21"/>
    </location>
</feature>
<dbReference type="AlphaFoldDB" id="A0A154P284"/>